<dbReference type="Gene3D" id="3.30.70.80">
    <property type="entry name" value="Peptidase S8 propeptide/proteinase inhibitor I9"/>
    <property type="match status" value="1"/>
</dbReference>
<evidence type="ECO:0000256" key="7">
    <source>
        <dbReference type="PROSITE-ProRule" id="PRU01240"/>
    </source>
</evidence>
<gene>
    <name evidence="11" type="ORF">RND81_01G042800</name>
</gene>
<dbReference type="CDD" id="cd02120">
    <property type="entry name" value="PA_subtilisin_like"/>
    <property type="match status" value="1"/>
</dbReference>
<evidence type="ECO:0000259" key="10">
    <source>
        <dbReference type="Pfam" id="PF17766"/>
    </source>
</evidence>
<evidence type="ECO:0000313" key="11">
    <source>
        <dbReference type="EMBL" id="KAK9755678.1"/>
    </source>
</evidence>
<dbReference type="InterPro" id="IPR015500">
    <property type="entry name" value="Peptidase_S8_subtilisin-rel"/>
</dbReference>
<dbReference type="Pfam" id="PF05922">
    <property type="entry name" value="Inhibitor_I9"/>
    <property type="match status" value="1"/>
</dbReference>
<comment type="similarity">
    <text evidence="1 7">Belongs to the peptidase S8 family.</text>
</comment>
<dbReference type="GO" id="GO:0006508">
    <property type="term" value="P:proteolysis"/>
    <property type="evidence" value="ECO:0007669"/>
    <property type="project" value="UniProtKB-KW"/>
</dbReference>
<dbReference type="InterPro" id="IPR023828">
    <property type="entry name" value="Peptidase_S8_Ser-AS"/>
</dbReference>
<dbReference type="Gene3D" id="2.60.40.2310">
    <property type="match status" value="1"/>
</dbReference>
<dbReference type="Proteomes" id="UP001443914">
    <property type="component" value="Unassembled WGS sequence"/>
</dbReference>
<organism evidence="11 12">
    <name type="scientific">Saponaria officinalis</name>
    <name type="common">Common soapwort</name>
    <name type="synonym">Lychnis saponaria</name>
    <dbReference type="NCBI Taxonomy" id="3572"/>
    <lineage>
        <taxon>Eukaryota</taxon>
        <taxon>Viridiplantae</taxon>
        <taxon>Streptophyta</taxon>
        <taxon>Embryophyta</taxon>
        <taxon>Tracheophyta</taxon>
        <taxon>Spermatophyta</taxon>
        <taxon>Magnoliopsida</taxon>
        <taxon>eudicotyledons</taxon>
        <taxon>Gunneridae</taxon>
        <taxon>Pentapetalae</taxon>
        <taxon>Caryophyllales</taxon>
        <taxon>Caryophyllaceae</taxon>
        <taxon>Caryophylleae</taxon>
        <taxon>Saponaria</taxon>
    </lineage>
</organism>
<dbReference type="InterPro" id="IPR041469">
    <property type="entry name" value="Subtilisin-like_FN3"/>
</dbReference>
<dbReference type="InterPro" id="IPR045051">
    <property type="entry name" value="SBT"/>
</dbReference>
<evidence type="ECO:0000256" key="5">
    <source>
        <dbReference type="ARBA" id="ARBA00022825"/>
    </source>
</evidence>
<dbReference type="PROSITE" id="PS51892">
    <property type="entry name" value="SUBTILASE"/>
    <property type="match status" value="1"/>
</dbReference>
<proteinExistence type="inferred from homology"/>
<evidence type="ECO:0000256" key="4">
    <source>
        <dbReference type="ARBA" id="ARBA00022801"/>
    </source>
</evidence>
<evidence type="ECO:0000313" key="12">
    <source>
        <dbReference type="Proteomes" id="UP001443914"/>
    </source>
</evidence>
<sequence>MGQNRYRDFESHMFEAEKLPLLFNFDYIVYTGSTSDTYSLQSEHLSILQKVVVDKSPEEAIIRSYSRSFSGFAARLTENEFKNLKGMKEVVSVFPSRTLELQTTRSWDFLGLPQPTSKQQIAASDIIIGVIDTGIWPESPSFYDEGLGPIPKKWKGGCHGGQNFMCNKKIIGARGYLGTARDDDGHGTHTAATAAGRIVEDVDFFGIAKGTARGGVPTARIAVYKVCDSNGCKEANILAAFDDAIADGVDMITISVGGSPNEFYKDAVAIGAFHAMERGILTVQSAGNEGDQYGTVGSSAPWIFTVAASTTDRHIIDHVVLGNGKTIMANSVNTFILNGSQFPLLYGKGVSSECDEASAKSCAEACLDQRRVKGKILVCDDESSFGAALKTGALGVLAPARFENLSYLSPLPGATLNDAEFTELKSYLSSTKTPTANILKSEAVSDSTAPAVAPFSSRGPNKIASDILKPDISAPGVNILAAFSPKAPLSDYPEDKRSAPYNALSGTSMSCPHAAGAAAFVKSVHPHWSPAAIKSALMTTADPISPSKNLDEEFAYGSGNINPRKATNPGLIYEANQTDYITFLCKFGYNNANISTITGIKQVTCPSNNSQSPKDINYPSMSALVDPDQPFTVKFTRSVTNVGLAKSTYTAKVVEGSETKITVNPDVLIFTSLKEVKSFEVTVYGQGLSSASLDSASLVWSDGIHTVRSPIVVYTT</sequence>
<dbReference type="PROSITE" id="PS00138">
    <property type="entry name" value="SUBTILASE_SER"/>
    <property type="match status" value="1"/>
</dbReference>
<evidence type="ECO:0000256" key="2">
    <source>
        <dbReference type="ARBA" id="ARBA00022670"/>
    </source>
</evidence>
<keyword evidence="5 7" id="KW-0720">Serine protease</keyword>
<comment type="caution">
    <text evidence="11">The sequence shown here is derived from an EMBL/GenBank/DDBJ whole genome shotgun (WGS) entry which is preliminary data.</text>
</comment>
<feature type="active site" description="Charge relay system" evidence="6 7">
    <location>
        <position position="186"/>
    </location>
</feature>
<dbReference type="CDD" id="cd04852">
    <property type="entry name" value="Peptidases_S8_3"/>
    <property type="match status" value="1"/>
</dbReference>
<feature type="domain" description="Peptidase S8/S53" evidence="8">
    <location>
        <begin position="124"/>
        <end position="557"/>
    </location>
</feature>
<protein>
    <recommendedName>
        <fullName evidence="13">Cucumisin</fullName>
    </recommendedName>
</protein>
<dbReference type="InterPro" id="IPR037045">
    <property type="entry name" value="S8pro/Inhibitor_I9_sf"/>
</dbReference>
<dbReference type="GO" id="GO:0004252">
    <property type="term" value="F:serine-type endopeptidase activity"/>
    <property type="evidence" value="ECO:0007669"/>
    <property type="project" value="UniProtKB-UniRule"/>
</dbReference>
<evidence type="ECO:0000256" key="1">
    <source>
        <dbReference type="ARBA" id="ARBA00011073"/>
    </source>
</evidence>
<keyword evidence="12" id="KW-1185">Reference proteome</keyword>
<dbReference type="Pfam" id="PF17766">
    <property type="entry name" value="fn3_6"/>
    <property type="match status" value="1"/>
</dbReference>
<evidence type="ECO:0008006" key="13">
    <source>
        <dbReference type="Google" id="ProtNLM"/>
    </source>
</evidence>
<dbReference type="Gene3D" id="3.40.50.200">
    <property type="entry name" value="Peptidase S8/S53 domain"/>
    <property type="match status" value="1"/>
</dbReference>
<evidence type="ECO:0000259" key="9">
    <source>
        <dbReference type="Pfam" id="PF05922"/>
    </source>
</evidence>
<keyword evidence="4 7" id="KW-0378">Hydrolase</keyword>
<evidence type="ECO:0000256" key="6">
    <source>
        <dbReference type="PIRSR" id="PIRSR615500-1"/>
    </source>
</evidence>
<dbReference type="InterPro" id="IPR000209">
    <property type="entry name" value="Peptidase_S8/S53_dom"/>
</dbReference>
<name>A0AAW1NBD8_SAPOF</name>
<dbReference type="PRINTS" id="PR00723">
    <property type="entry name" value="SUBTILISIN"/>
</dbReference>
<dbReference type="AlphaFoldDB" id="A0AAW1NBD8"/>
<accession>A0AAW1NBD8</accession>
<dbReference type="Pfam" id="PF00082">
    <property type="entry name" value="Peptidase_S8"/>
    <property type="match status" value="1"/>
</dbReference>
<feature type="domain" description="Inhibitor I9" evidence="9">
    <location>
        <begin position="27"/>
        <end position="102"/>
    </location>
</feature>
<dbReference type="InterPro" id="IPR034197">
    <property type="entry name" value="Peptidases_S8_3"/>
</dbReference>
<dbReference type="InterPro" id="IPR010259">
    <property type="entry name" value="S8pro/Inhibitor_I9"/>
</dbReference>
<feature type="active site" description="Charge relay system" evidence="6 7">
    <location>
        <position position="132"/>
    </location>
</feature>
<keyword evidence="2 7" id="KW-0645">Protease</keyword>
<keyword evidence="3" id="KW-0732">Signal</keyword>
<evidence type="ECO:0000259" key="8">
    <source>
        <dbReference type="Pfam" id="PF00082"/>
    </source>
</evidence>
<reference evidence="11" key="1">
    <citation type="submission" date="2024-03" db="EMBL/GenBank/DDBJ databases">
        <title>WGS assembly of Saponaria officinalis var. Norfolk2.</title>
        <authorList>
            <person name="Jenkins J."/>
            <person name="Shu S."/>
            <person name="Grimwood J."/>
            <person name="Barry K."/>
            <person name="Goodstein D."/>
            <person name="Schmutz J."/>
            <person name="Leebens-Mack J."/>
            <person name="Osbourn A."/>
        </authorList>
    </citation>
    <scope>NUCLEOTIDE SEQUENCE [LARGE SCALE GENOMIC DNA]</scope>
    <source>
        <strain evidence="11">JIC</strain>
    </source>
</reference>
<feature type="active site" description="Charge relay system" evidence="6 7">
    <location>
        <position position="508"/>
    </location>
</feature>
<feature type="domain" description="Subtilisin-like protease fibronectin type-III" evidence="10">
    <location>
        <begin position="615"/>
        <end position="713"/>
    </location>
</feature>
<dbReference type="InterPro" id="IPR036852">
    <property type="entry name" value="Peptidase_S8/S53_dom_sf"/>
</dbReference>
<dbReference type="PANTHER" id="PTHR10795">
    <property type="entry name" value="PROPROTEIN CONVERTASE SUBTILISIN/KEXIN"/>
    <property type="match status" value="1"/>
</dbReference>
<dbReference type="FunFam" id="3.40.50.200:FF:000006">
    <property type="entry name" value="Subtilisin-like protease SBT1.5"/>
    <property type="match status" value="1"/>
</dbReference>
<dbReference type="EMBL" id="JBDFQZ010000001">
    <property type="protein sequence ID" value="KAK9755678.1"/>
    <property type="molecule type" value="Genomic_DNA"/>
</dbReference>
<evidence type="ECO:0000256" key="3">
    <source>
        <dbReference type="ARBA" id="ARBA00022729"/>
    </source>
</evidence>
<dbReference type="Gene3D" id="3.50.30.30">
    <property type="match status" value="1"/>
</dbReference>
<dbReference type="FunFam" id="2.60.40.2310:FF:000001">
    <property type="entry name" value="Subtilisin-like protease SBT1.5"/>
    <property type="match status" value="1"/>
</dbReference>
<dbReference type="SUPFAM" id="SSF52743">
    <property type="entry name" value="Subtilisin-like"/>
    <property type="match status" value="1"/>
</dbReference>